<accession>A0A8T2TH54</accession>
<organism evidence="7 8">
    <name type="scientific">Ceratopteris richardii</name>
    <name type="common">Triangle waterfern</name>
    <dbReference type="NCBI Taxonomy" id="49495"/>
    <lineage>
        <taxon>Eukaryota</taxon>
        <taxon>Viridiplantae</taxon>
        <taxon>Streptophyta</taxon>
        <taxon>Embryophyta</taxon>
        <taxon>Tracheophyta</taxon>
        <taxon>Polypodiopsida</taxon>
        <taxon>Polypodiidae</taxon>
        <taxon>Polypodiales</taxon>
        <taxon>Pteridineae</taxon>
        <taxon>Pteridaceae</taxon>
        <taxon>Parkerioideae</taxon>
        <taxon>Ceratopteris</taxon>
    </lineage>
</organism>
<proteinExistence type="predicted"/>
<dbReference type="InterPro" id="IPR044273">
    <property type="entry name" value="PIF3-like"/>
</dbReference>
<feature type="compositionally biased region" description="Basic and acidic residues" evidence="5">
    <location>
        <begin position="313"/>
        <end position="347"/>
    </location>
</feature>
<evidence type="ECO:0000313" key="8">
    <source>
        <dbReference type="Proteomes" id="UP000825935"/>
    </source>
</evidence>
<dbReference type="Gene3D" id="4.10.280.10">
    <property type="entry name" value="Helix-loop-helix DNA-binding domain"/>
    <property type="match status" value="1"/>
</dbReference>
<evidence type="ECO:0000256" key="2">
    <source>
        <dbReference type="ARBA" id="ARBA00023015"/>
    </source>
</evidence>
<keyword evidence="2" id="KW-0805">Transcription regulation</keyword>
<keyword evidence="8" id="KW-1185">Reference proteome</keyword>
<feature type="region of interest" description="Disordered" evidence="5">
    <location>
        <begin position="260"/>
        <end position="358"/>
    </location>
</feature>
<dbReference type="CDD" id="cd11445">
    <property type="entry name" value="bHLH_AtPIF_like"/>
    <property type="match status" value="1"/>
</dbReference>
<sequence>MDFDGILSAMNSVSVHSEDVPIQSPNFQDNEMLSWLQFPVDDTIEKGLQVDLLRGLSSSHVQIVKRSLDQLGLQQESAALSSNPLEFSHGDLPPFDPASMSSHDVPRTLCRTQEPLSVDRSWQCTVPIAKSRTVDTVAPSGPNLCPLNSSQQGHLSSSPRSTFNKPCDSSLSPSQPTPRRNFTHFSSTVAETRANLCVLGVSSGPTSIERARQHYSQGRKNDADGIKSSPLIESTSVMGDDGKQTILPQQPILFTHTSDYADESGKDENVAEDNMDSSHMSNTATTTSNKAVERLNTTEQIDTSQSQGSGSSSDEKVGKEMVARMKERSSAVDGSECHSEELEEIRNSSKKPLKRSRAAEMHNLCERKRRDRINEKLLALRDLMPNSNKTAKSSILDEAIEYIKSLQVQLQAWSVTTAICTPPSLIPNMGMHHLQVPALPHVGLGMGVGMGVRLGMGMGMGIGLMDVRATAMAAGQTMVHMPSYLRQPSLLPSHPMATTQQYLPTANVVETEDSLKRAQIADQCNSFAPQQGVQVLALRNIHDFCMLYTVYKHDGILNLFSAFFCHCYYISSHPFDLLQVQPFPMNLTVHRNTELYNSYMNWHLQQQLQLHEGQPLMQHQQQQHSQCNNVNE</sequence>
<dbReference type="GO" id="GO:0003700">
    <property type="term" value="F:DNA-binding transcription factor activity"/>
    <property type="evidence" value="ECO:0007669"/>
    <property type="project" value="InterPro"/>
</dbReference>
<dbReference type="InterPro" id="IPR047265">
    <property type="entry name" value="PIF1-like_bHLH"/>
</dbReference>
<reference evidence="7" key="1">
    <citation type="submission" date="2021-08" db="EMBL/GenBank/DDBJ databases">
        <title>WGS assembly of Ceratopteris richardii.</title>
        <authorList>
            <person name="Marchant D.B."/>
            <person name="Chen G."/>
            <person name="Jenkins J."/>
            <person name="Shu S."/>
            <person name="Leebens-Mack J."/>
            <person name="Grimwood J."/>
            <person name="Schmutz J."/>
            <person name="Soltis P."/>
            <person name="Soltis D."/>
            <person name="Chen Z.-H."/>
        </authorList>
    </citation>
    <scope>NUCLEOTIDE SEQUENCE</scope>
    <source>
        <strain evidence="7">Whitten #5841</strain>
        <tissue evidence="7">Leaf</tissue>
    </source>
</reference>
<gene>
    <name evidence="7" type="ORF">KP509_12G021200</name>
</gene>
<feature type="compositionally biased region" description="Polar residues" evidence="5">
    <location>
        <begin position="146"/>
        <end position="181"/>
    </location>
</feature>
<protein>
    <recommendedName>
        <fullName evidence="6">BHLH domain-containing protein</fullName>
    </recommendedName>
</protein>
<keyword evidence="4" id="KW-0539">Nucleus</keyword>
<feature type="compositionally biased region" description="Polar residues" evidence="5">
    <location>
        <begin position="277"/>
        <end position="303"/>
    </location>
</feature>
<feature type="domain" description="BHLH" evidence="6">
    <location>
        <begin position="357"/>
        <end position="406"/>
    </location>
</feature>
<dbReference type="AlphaFoldDB" id="A0A8T2TH54"/>
<evidence type="ECO:0000256" key="3">
    <source>
        <dbReference type="ARBA" id="ARBA00023163"/>
    </source>
</evidence>
<name>A0A8T2TH54_CERRI</name>
<dbReference type="Pfam" id="PF00010">
    <property type="entry name" value="HLH"/>
    <property type="match status" value="1"/>
</dbReference>
<keyword evidence="3" id="KW-0804">Transcription</keyword>
<dbReference type="EMBL" id="CM035417">
    <property type="protein sequence ID" value="KAH7422701.1"/>
    <property type="molecule type" value="Genomic_DNA"/>
</dbReference>
<comment type="caution">
    <text evidence="7">The sequence shown here is derived from an EMBL/GenBank/DDBJ whole genome shotgun (WGS) entry which is preliminary data.</text>
</comment>
<evidence type="ECO:0000256" key="4">
    <source>
        <dbReference type="ARBA" id="ARBA00023242"/>
    </source>
</evidence>
<dbReference type="SUPFAM" id="SSF47459">
    <property type="entry name" value="HLH, helix-loop-helix DNA-binding domain"/>
    <property type="match status" value="1"/>
</dbReference>
<dbReference type="GO" id="GO:0046983">
    <property type="term" value="F:protein dimerization activity"/>
    <property type="evidence" value="ECO:0007669"/>
    <property type="project" value="InterPro"/>
</dbReference>
<evidence type="ECO:0000259" key="6">
    <source>
        <dbReference type="PROSITE" id="PS50888"/>
    </source>
</evidence>
<dbReference type="InterPro" id="IPR011598">
    <property type="entry name" value="bHLH_dom"/>
</dbReference>
<comment type="subcellular location">
    <subcellularLocation>
        <location evidence="1">Nucleus</location>
    </subcellularLocation>
</comment>
<evidence type="ECO:0000256" key="5">
    <source>
        <dbReference type="SAM" id="MobiDB-lite"/>
    </source>
</evidence>
<dbReference type="PANTHER" id="PTHR46807">
    <property type="entry name" value="TRANSCRIPTION FACTOR PIF3"/>
    <property type="match status" value="1"/>
</dbReference>
<dbReference type="SMART" id="SM00353">
    <property type="entry name" value="HLH"/>
    <property type="match status" value="1"/>
</dbReference>
<dbReference type="PROSITE" id="PS50888">
    <property type="entry name" value="BHLH"/>
    <property type="match status" value="1"/>
</dbReference>
<dbReference type="Proteomes" id="UP000825935">
    <property type="component" value="Chromosome 12"/>
</dbReference>
<dbReference type="InterPro" id="IPR036638">
    <property type="entry name" value="HLH_DNA-bd_sf"/>
</dbReference>
<dbReference type="GO" id="GO:0005634">
    <property type="term" value="C:nucleus"/>
    <property type="evidence" value="ECO:0007669"/>
    <property type="project" value="UniProtKB-SubCell"/>
</dbReference>
<evidence type="ECO:0000256" key="1">
    <source>
        <dbReference type="ARBA" id="ARBA00004123"/>
    </source>
</evidence>
<dbReference type="PANTHER" id="PTHR46807:SF7">
    <property type="entry name" value="BHLH DOMAIN-CONTAINING PROTEIN"/>
    <property type="match status" value="1"/>
</dbReference>
<dbReference type="OrthoDB" id="1922626at2759"/>
<evidence type="ECO:0000313" key="7">
    <source>
        <dbReference type="EMBL" id="KAH7422701.1"/>
    </source>
</evidence>
<feature type="region of interest" description="Disordered" evidence="5">
    <location>
        <begin position="135"/>
        <end position="181"/>
    </location>
</feature>